<keyword evidence="3" id="KW-0227">DNA damage</keyword>
<keyword evidence="4" id="KW-0239">DNA-directed DNA polymerase</keyword>
<dbReference type="Gene3D" id="3.30.70.270">
    <property type="match status" value="1"/>
</dbReference>
<keyword evidence="4" id="KW-0548">Nucleotidyltransferase</keyword>
<proteinExistence type="inferred from homology"/>
<protein>
    <submittedName>
        <fullName evidence="6">DNA polymerase V</fullName>
    </submittedName>
</protein>
<dbReference type="CDD" id="cd01700">
    <property type="entry name" value="PolY_Pol_V_umuC"/>
    <property type="match status" value="1"/>
</dbReference>
<dbReference type="PROSITE" id="PS50173">
    <property type="entry name" value="UMUC"/>
    <property type="match status" value="1"/>
</dbReference>
<gene>
    <name evidence="6" type="ORF">J2S74_003596</name>
</gene>
<reference evidence="6 7" key="1">
    <citation type="submission" date="2023-07" db="EMBL/GenBank/DDBJ databases">
        <title>Genomic Encyclopedia of Type Strains, Phase IV (KMG-IV): sequencing the most valuable type-strain genomes for metagenomic binning, comparative biology and taxonomic classification.</title>
        <authorList>
            <person name="Goeker M."/>
        </authorList>
    </citation>
    <scope>NUCLEOTIDE SEQUENCE [LARGE SCALE GENOMIC DNA]</scope>
    <source>
        <strain evidence="6 7">DSM 9768</strain>
    </source>
</reference>
<accession>A0ABU0A0F2</accession>
<dbReference type="Gene3D" id="1.10.150.20">
    <property type="entry name" value="5' to 3' exonuclease, C-terminal subdomain"/>
    <property type="match status" value="1"/>
</dbReference>
<dbReference type="RefSeq" id="WP_307327906.1">
    <property type="nucleotide sequence ID" value="NZ_JAUSUG010000015.1"/>
</dbReference>
<dbReference type="SUPFAM" id="SSF56672">
    <property type="entry name" value="DNA/RNA polymerases"/>
    <property type="match status" value="1"/>
</dbReference>
<evidence type="ECO:0000256" key="2">
    <source>
        <dbReference type="ARBA" id="ARBA00022457"/>
    </source>
</evidence>
<keyword evidence="4" id="KW-0808">Transferase</keyword>
<dbReference type="Pfam" id="PF11799">
    <property type="entry name" value="IMS_C"/>
    <property type="match status" value="1"/>
</dbReference>
<dbReference type="Gene3D" id="3.30.1490.100">
    <property type="entry name" value="DNA polymerase, Y-family, little finger domain"/>
    <property type="match status" value="1"/>
</dbReference>
<dbReference type="Pfam" id="PF11798">
    <property type="entry name" value="IMS_HHH"/>
    <property type="match status" value="1"/>
</dbReference>
<dbReference type="Pfam" id="PF00817">
    <property type="entry name" value="IMS"/>
    <property type="match status" value="1"/>
</dbReference>
<dbReference type="InterPro" id="IPR017961">
    <property type="entry name" value="DNA_pol_Y-fam_little_finger"/>
</dbReference>
<dbReference type="InterPro" id="IPR036775">
    <property type="entry name" value="DNA_pol_Y-fam_lit_finger_sf"/>
</dbReference>
<comment type="caution">
    <text evidence="6">The sequence shown here is derived from an EMBL/GenBank/DDBJ whole genome shotgun (WGS) entry which is preliminary data.</text>
</comment>
<comment type="similarity">
    <text evidence="1">Belongs to the DNA polymerase type-Y family.</text>
</comment>
<dbReference type="InterPro" id="IPR001126">
    <property type="entry name" value="UmuC"/>
</dbReference>
<dbReference type="EMBL" id="JAUSUG010000015">
    <property type="protein sequence ID" value="MDQ0256178.1"/>
    <property type="molecule type" value="Genomic_DNA"/>
</dbReference>
<organism evidence="6 7">
    <name type="scientific">Evansella vedderi</name>
    <dbReference type="NCBI Taxonomy" id="38282"/>
    <lineage>
        <taxon>Bacteria</taxon>
        <taxon>Bacillati</taxon>
        <taxon>Bacillota</taxon>
        <taxon>Bacilli</taxon>
        <taxon>Bacillales</taxon>
        <taxon>Bacillaceae</taxon>
        <taxon>Evansella</taxon>
    </lineage>
</organism>
<name>A0ABU0A0F2_9BACI</name>
<evidence type="ECO:0000259" key="5">
    <source>
        <dbReference type="PROSITE" id="PS50173"/>
    </source>
</evidence>
<dbReference type="InterPro" id="IPR043128">
    <property type="entry name" value="Rev_trsase/Diguanyl_cyclase"/>
</dbReference>
<evidence type="ECO:0000256" key="4">
    <source>
        <dbReference type="ARBA" id="ARBA00022932"/>
    </source>
</evidence>
<sequence length="424" mass="47396">MNLDYDSLPKRTILCVDMKSFYASCAAVASGLDPLTTHLAVVGDTTREGSVILAATPALKKDFGIKTGNRLFEVPKDPRIYLVNATMATYLNISVQVTELFHQYVPMEAIHTYSVDESFLDIHGTERLWGSDWELAKRISDDMYKRFGLSCAIGIGPNMLMSKVGLDIEAKTRKSGIAKWTYDDVKTKLWPITPLQKMWGIGSRVEKRLQRMGIFSIGQLASYPLEKLEKAFGVMGNQLYYHAWGIDFSEVGAPILSGQISYGKSQILLRDYDDEKEIKQVILEMCEEVAGRARKVNKAGQTICLGVGYSKEAGHSGFHRQLTIEEPTNITLEIYEACLKLMERNYDGSVVRRISVALANICDDSCMQLSLFDRGQTRPKQRTLGYVMDDIRRKHGSNAILRAVSYAAGGTARHRNTLVGGHKK</sequence>
<evidence type="ECO:0000256" key="3">
    <source>
        <dbReference type="ARBA" id="ARBA00022763"/>
    </source>
</evidence>
<dbReference type="PANTHER" id="PTHR11076:SF35">
    <property type="entry name" value="DNA REPAIR PROTEIN HOMOLOG YOBH"/>
    <property type="match status" value="1"/>
</dbReference>
<dbReference type="SUPFAM" id="SSF100879">
    <property type="entry name" value="Lesion bypass DNA polymerase (Y-family), little finger domain"/>
    <property type="match status" value="1"/>
</dbReference>
<dbReference type="InterPro" id="IPR024728">
    <property type="entry name" value="PolY_HhH_motif"/>
</dbReference>
<feature type="domain" description="UmuC" evidence="5">
    <location>
        <begin position="13"/>
        <end position="202"/>
    </location>
</feature>
<evidence type="ECO:0000313" key="6">
    <source>
        <dbReference type="EMBL" id="MDQ0256178.1"/>
    </source>
</evidence>
<keyword evidence="7" id="KW-1185">Reference proteome</keyword>
<dbReference type="PANTHER" id="PTHR11076">
    <property type="entry name" value="DNA REPAIR POLYMERASE UMUC / TRANSFERASE FAMILY MEMBER"/>
    <property type="match status" value="1"/>
</dbReference>
<dbReference type="InterPro" id="IPR043502">
    <property type="entry name" value="DNA/RNA_pol_sf"/>
</dbReference>
<evidence type="ECO:0000313" key="7">
    <source>
        <dbReference type="Proteomes" id="UP001230005"/>
    </source>
</evidence>
<keyword evidence="2" id="KW-0515">Mutator protein</keyword>
<dbReference type="Gene3D" id="3.40.1170.60">
    <property type="match status" value="1"/>
</dbReference>
<evidence type="ECO:0000256" key="1">
    <source>
        <dbReference type="ARBA" id="ARBA00010945"/>
    </source>
</evidence>
<dbReference type="InterPro" id="IPR050116">
    <property type="entry name" value="DNA_polymerase-Y"/>
</dbReference>
<dbReference type="Proteomes" id="UP001230005">
    <property type="component" value="Unassembled WGS sequence"/>
</dbReference>